<dbReference type="EMBL" id="WSZK01000010">
    <property type="protein sequence ID" value="MWG33734.1"/>
    <property type="molecule type" value="Genomic_DNA"/>
</dbReference>
<evidence type="ECO:0000313" key="2">
    <source>
        <dbReference type="Proteomes" id="UP000451471"/>
    </source>
</evidence>
<comment type="caution">
    <text evidence="1">The sequence shown here is derived from an EMBL/GenBank/DDBJ whole genome shotgun (WGS) entry which is preliminary data.</text>
</comment>
<dbReference type="RefSeq" id="WP_158203461.1">
    <property type="nucleotide sequence ID" value="NZ_WSZK01000010.1"/>
</dbReference>
<sequence length="130" mass="14374">MELPRRDVDGDGDRRLQNLDVVDPLQEVHHRLSESVEDALFVELRDRSEVGIAVRGDIVAAELRHPSRSLRRAAVFERHERLQFGESAIRVDGVVSSSRVERTEDGVPSESNGLTNLVGGELAGLSLPQV</sequence>
<dbReference type="AlphaFoldDB" id="A0A6B0GGA6"/>
<evidence type="ECO:0000313" key="1">
    <source>
        <dbReference type="EMBL" id="MWG33734.1"/>
    </source>
</evidence>
<gene>
    <name evidence="1" type="ORF">GQS65_04365</name>
</gene>
<proteinExistence type="predicted"/>
<organism evidence="1 2">
    <name type="scientific">Halomarina oriensis</name>
    <dbReference type="NCBI Taxonomy" id="671145"/>
    <lineage>
        <taxon>Archaea</taxon>
        <taxon>Methanobacteriati</taxon>
        <taxon>Methanobacteriota</taxon>
        <taxon>Stenosarchaea group</taxon>
        <taxon>Halobacteria</taxon>
        <taxon>Halobacteriales</taxon>
        <taxon>Natronomonadaceae</taxon>
        <taxon>Halomarina</taxon>
    </lineage>
</organism>
<reference evidence="1 2" key="1">
    <citation type="submission" date="2019-12" db="EMBL/GenBank/DDBJ databases">
        <title>Halocatena pleomorpha gen. nov. sp. nov., an extremely halophilic archaeon of family Halobacteriaceae isolated from saltpan soil.</title>
        <authorList>
            <person name="Pal Y."/>
            <person name="Verma A."/>
            <person name="Krishnamurthi S."/>
            <person name="Kumar P."/>
        </authorList>
    </citation>
    <scope>NUCLEOTIDE SEQUENCE [LARGE SCALE GENOMIC DNA]</scope>
    <source>
        <strain evidence="1 2">JCM 16495</strain>
    </source>
</reference>
<accession>A0A6B0GGA6</accession>
<name>A0A6B0GGA6_9EURY</name>
<dbReference type="Proteomes" id="UP000451471">
    <property type="component" value="Unassembled WGS sequence"/>
</dbReference>
<keyword evidence="2" id="KW-1185">Reference proteome</keyword>
<protein>
    <submittedName>
        <fullName evidence="1">Uncharacterized protein</fullName>
    </submittedName>
</protein>